<keyword evidence="2" id="KW-1185">Reference proteome</keyword>
<name>A0A4P9VUW7_9FUNG</name>
<accession>A0A4P9VUW7</accession>
<dbReference type="SUPFAM" id="SSF51735">
    <property type="entry name" value="NAD(P)-binding Rossmann-fold domains"/>
    <property type="match status" value="1"/>
</dbReference>
<dbReference type="AlphaFoldDB" id="A0A4P9VUW7"/>
<dbReference type="EMBL" id="ML001274">
    <property type="protein sequence ID" value="RKO83409.1"/>
    <property type="molecule type" value="Genomic_DNA"/>
</dbReference>
<dbReference type="InterPro" id="IPR036291">
    <property type="entry name" value="NAD(P)-bd_dom_sf"/>
</dbReference>
<proteinExistence type="predicted"/>
<sequence>MALARYALMGSETLGDIEAATSCHLKIRKRRRPVAGLRAHHFRDCSCAQGMGKFLTVSAAGAITRQMTISTPLDTLIIVGGSGGVGKEIATQALANPFFKKVTILSRGAATDDKDDVRVQKRALLADLAARGGKVVELYYSATDDARLIEEFKGHKVAVLLSYTDSDDPEGPDGWKRSIRMIDIAKV</sequence>
<reference evidence="2" key="1">
    <citation type="journal article" date="2018" name="Nat. Microbiol.">
        <title>Leveraging single-cell genomics to expand the fungal tree of life.</title>
        <authorList>
            <person name="Ahrendt S.R."/>
            <person name="Quandt C.A."/>
            <person name="Ciobanu D."/>
            <person name="Clum A."/>
            <person name="Salamov A."/>
            <person name="Andreopoulos B."/>
            <person name="Cheng J.F."/>
            <person name="Woyke T."/>
            <person name="Pelin A."/>
            <person name="Henrissat B."/>
            <person name="Reynolds N.K."/>
            <person name="Benny G.L."/>
            <person name="Smith M.E."/>
            <person name="James T.Y."/>
            <person name="Grigoriev I.V."/>
        </authorList>
    </citation>
    <scope>NUCLEOTIDE SEQUENCE [LARGE SCALE GENOMIC DNA]</scope>
</reference>
<dbReference type="OrthoDB" id="2096117at2759"/>
<dbReference type="Gene3D" id="3.40.50.720">
    <property type="entry name" value="NAD(P)-binding Rossmann-like Domain"/>
    <property type="match status" value="1"/>
</dbReference>
<gene>
    <name evidence="1" type="ORF">BDK51DRAFT_44973</name>
</gene>
<evidence type="ECO:0000313" key="2">
    <source>
        <dbReference type="Proteomes" id="UP000269721"/>
    </source>
</evidence>
<organism evidence="1 2">
    <name type="scientific">Blyttiomyces helicus</name>
    <dbReference type="NCBI Taxonomy" id="388810"/>
    <lineage>
        <taxon>Eukaryota</taxon>
        <taxon>Fungi</taxon>
        <taxon>Fungi incertae sedis</taxon>
        <taxon>Chytridiomycota</taxon>
        <taxon>Chytridiomycota incertae sedis</taxon>
        <taxon>Chytridiomycetes</taxon>
        <taxon>Chytridiomycetes incertae sedis</taxon>
        <taxon>Blyttiomyces</taxon>
    </lineage>
</organism>
<evidence type="ECO:0000313" key="1">
    <source>
        <dbReference type="EMBL" id="RKO83409.1"/>
    </source>
</evidence>
<protein>
    <submittedName>
        <fullName evidence="1">Uncharacterized protein</fullName>
    </submittedName>
</protein>
<dbReference type="Proteomes" id="UP000269721">
    <property type="component" value="Unassembled WGS sequence"/>
</dbReference>